<feature type="compositionally biased region" description="Polar residues" evidence="1">
    <location>
        <begin position="294"/>
        <end position="303"/>
    </location>
</feature>
<feature type="compositionally biased region" description="Basic and acidic residues" evidence="1">
    <location>
        <begin position="2515"/>
        <end position="2524"/>
    </location>
</feature>
<feature type="region of interest" description="Disordered" evidence="1">
    <location>
        <begin position="1787"/>
        <end position="1858"/>
    </location>
</feature>
<feature type="compositionally biased region" description="Polar residues" evidence="1">
    <location>
        <begin position="2188"/>
        <end position="2198"/>
    </location>
</feature>
<feature type="region of interest" description="Disordered" evidence="1">
    <location>
        <begin position="1096"/>
        <end position="1171"/>
    </location>
</feature>
<feature type="region of interest" description="Disordered" evidence="1">
    <location>
        <begin position="1036"/>
        <end position="1071"/>
    </location>
</feature>
<feature type="compositionally biased region" description="Low complexity" evidence="1">
    <location>
        <begin position="1299"/>
        <end position="1310"/>
    </location>
</feature>
<feature type="compositionally biased region" description="Polar residues" evidence="1">
    <location>
        <begin position="1040"/>
        <end position="1049"/>
    </location>
</feature>
<feature type="compositionally biased region" description="Low complexity" evidence="1">
    <location>
        <begin position="2291"/>
        <end position="2300"/>
    </location>
</feature>
<feature type="region of interest" description="Disordered" evidence="1">
    <location>
        <begin position="987"/>
        <end position="1021"/>
    </location>
</feature>
<feature type="compositionally biased region" description="Polar residues" evidence="1">
    <location>
        <begin position="1524"/>
        <end position="1544"/>
    </location>
</feature>
<evidence type="ECO:0000256" key="1">
    <source>
        <dbReference type="SAM" id="MobiDB-lite"/>
    </source>
</evidence>
<feature type="compositionally biased region" description="Polar residues" evidence="1">
    <location>
        <begin position="1485"/>
        <end position="1504"/>
    </location>
</feature>
<accession>M2YIC3</accession>
<feature type="compositionally biased region" description="Polar residues" evidence="1">
    <location>
        <begin position="1116"/>
        <end position="1129"/>
    </location>
</feature>
<feature type="compositionally biased region" description="Low complexity" evidence="1">
    <location>
        <begin position="2996"/>
        <end position="3014"/>
    </location>
</feature>
<feature type="region of interest" description="Disordered" evidence="1">
    <location>
        <begin position="2740"/>
        <end position="2881"/>
    </location>
</feature>
<evidence type="ECO:0000313" key="2">
    <source>
        <dbReference type="EMBL" id="EME38695.1"/>
    </source>
</evidence>
<feature type="compositionally biased region" description="Low complexity" evidence="1">
    <location>
        <begin position="2251"/>
        <end position="2263"/>
    </location>
</feature>
<feature type="compositionally biased region" description="Basic and acidic residues" evidence="1">
    <location>
        <begin position="224"/>
        <end position="241"/>
    </location>
</feature>
<gene>
    <name evidence="2" type="ORF">DOTSEDRAFT_57076</name>
</gene>
<feature type="compositionally biased region" description="Polar residues" evidence="1">
    <location>
        <begin position="2796"/>
        <end position="2814"/>
    </location>
</feature>
<feature type="compositionally biased region" description="Low complexity" evidence="1">
    <location>
        <begin position="2487"/>
        <end position="2496"/>
    </location>
</feature>
<feature type="region of interest" description="Disordered" evidence="1">
    <location>
        <begin position="628"/>
        <end position="662"/>
    </location>
</feature>
<feature type="compositionally biased region" description="Basic and acidic residues" evidence="1">
    <location>
        <begin position="72"/>
        <end position="87"/>
    </location>
</feature>
<feature type="compositionally biased region" description="Pro residues" evidence="1">
    <location>
        <begin position="146"/>
        <end position="166"/>
    </location>
</feature>
<feature type="compositionally biased region" description="Low complexity" evidence="1">
    <location>
        <begin position="3044"/>
        <end position="3063"/>
    </location>
</feature>
<feature type="compositionally biased region" description="Polar residues" evidence="1">
    <location>
        <begin position="2608"/>
        <end position="2634"/>
    </location>
</feature>
<feature type="compositionally biased region" description="Polar residues" evidence="1">
    <location>
        <begin position="1798"/>
        <end position="1810"/>
    </location>
</feature>
<organism evidence="2 3">
    <name type="scientific">Dothistroma septosporum (strain NZE10 / CBS 128990)</name>
    <name type="common">Red band needle blight fungus</name>
    <name type="synonym">Mycosphaerella pini</name>
    <dbReference type="NCBI Taxonomy" id="675120"/>
    <lineage>
        <taxon>Eukaryota</taxon>
        <taxon>Fungi</taxon>
        <taxon>Dikarya</taxon>
        <taxon>Ascomycota</taxon>
        <taxon>Pezizomycotina</taxon>
        <taxon>Dothideomycetes</taxon>
        <taxon>Dothideomycetidae</taxon>
        <taxon>Mycosphaerellales</taxon>
        <taxon>Mycosphaerellaceae</taxon>
        <taxon>Dothistroma</taxon>
    </lineage>
</organism>
<feature type="compositionally biased region" description="Polar residues" evidence="1">
    <location>
        <begin position="1569"/>
        <end position="1601"/>
    </location>
</feature>
<feature type="region of interest" description="Disordered" evidence="1">
    <location>
        <begin position="1"/>
        <end position="339"/>
    </location>
</feature>
<feature type="region of interest" description="Disordered" evidence="1">
    <location>
        <begin position="1622"/>
        <end position="1647"/>
    </location>
</feature>
<dbReference type="Proteomes" id="UP000016933">
    <property type="component" value="Unassembled WGS sequence"/>
</dbReference>
<feature type="compositionally biased region" description="Polar residues" evidence="1">
    <location>
        <begin position="575"/>
        <end position="600"/>
    </location>
</feature>
<protein>
    <submittedName>
        <fullName evidence="2">Uncharacterized protein</fullName>
    </submittedName>
</protein>
<sequence length="3097" mass="333007">MSHSQQQPGNPGGPMSFKSNPQRNKTQKWVKAPTYDYEGDEWGGYDDEYYGYDDPPPPPPPPQPQAPYQQGRPRDRTNSFDRGDEARQFSAPVVPHTSSAFPVYQEQRRPSHDYGDGPRSAASGGRGSSDIPRSRSRPRDFTNPEQVPPPLSTRPGAPPMPHPHASPTPNERFPPRKSSMRGGTAEAAAQAAEARAIAESVARPAVSADANDSEKPLPFIRPSDIYKRIAERRASEAEEGGRPSMDTLQREMSPNYGLGLEPVAESRESRMLMDNQVPNMDMENRQRENEASAGPSSRDQLPSLQVGDAQPADHTGRPTLASRAYRDTSPTLPQLAPVSGFGDDFVQILRGGSEERSERAPYTGENDCTPTGPSVGNVLHDATSTTVNTAGLSGLQTTFSSLQNTPTTTQAPYGDDPAAQIAAEMQHDVPVDAITGQNSAALQHQPSAGFRSAVHQAFDHEEATPLSRDNSEGHGGTGVTRSDTSSTAGISPIMSRVPSAATARFQQQQQRIEEYVPPIAEEPSSAHTPTASRPGSGLQGQHRISRNPSPGAHSRNASGEHPSGVEHGYRRSLDPPSTGTSPARTPDIETTANRRLSTPMSAVPMTGHDMPDVADQAAEVPEAHLEPMETPASEISDVRDLGGPAVYKPLPTVTRGRSGTDYSEREADFAATVNSSPDKDVGSPAIAEAQRDSQKLFLETHSGTPRPASPFSPNARLGSPSIGTPTRGAGPDSPAKSRSRVREIADKFHQIHERRNSAASIGSNKSSWSQFSTDVPRLKRQGTGQSALAAESPIADHGSRELVGLAAPWPHRPEFGREESFKPDLPGGWISAAPTPSTETPPPVNDASAMHETSLSTPTMPQGLERATSNEQIDLTPTTKKHQLQELYSMQSSETGPVLQRATSDEIVDLAPTRHHQAEAQPAAFATLKQHGDQLGSAFISQYGIGHQTRDFASAAPAAPVNQPETLPRAPTGAIFNQPHLMRLDSASTDAPTSVASSVAPTPPAKDTPRLTAAGSGGGAGGEYFNAVAPLRFRSREASPENQQASLSPQRPAMSPTLSTDTGNDDLDSDRLRHEIVRSLDPIKKDEIKRESIVEMAERTQDAPDAPSNERRIEQGMSTHPTAEVTSTRPGFLDTRFSWEKRDGDILPGSKASKATPEPEPRSPEIKPEMAYERPRDKALHVMNPEDHVESPAETAYPALEEPTAAEQDLTHSFAPVGTNDNLVSSITRNQEMLSPGTNLRPTETNHSLQDLAPSPISDDEPNSRYLPSYYAGAHDDSNGSEIPDVPEKTPENASSMVPDPDSPSTSRPSAPIPPFRNILAMKTPEERIATYNETRVTFAGMNTGLNGWLSKMLETHPEHANLSTSHTGFKAPALQASGTNTFKRGHKASPSLANFKNKFAGDAQRSTSVGSTDGTSNADSRPMRSTLGDGKGVDMEEVKAKGKEFMKNANVLGGKASQGAKSWFNKSKSRLASGSGSVRGGKNEASSRLVKSSTPELSTFPSRNALSNRTVSLVPTVPDVPAATTNSNVSPAPGATNQDSTLLGTIHTDEAAESAGEIEPPPGIGAVHNTSAGHQDSSLPRSQPENQHVSSLDKAISTSGIDPAPGAAATSFMAETAHLITGKDDPGNTKLDGTESAAVTEERGRDTPMTDLAIHDESREESFVSAGQEYVAKDDASGPAAVNQPDHETQQAVLTSIVVPAKSGIEKNSAAAKLTTDDPARTSTAMHDTDAGRNSHLQEAAPPALTRIRSPDLAPARMAAAEFEGFGNAPMSNVIMSPTLTSPTVADTLPAGLKSPTPLTLSRQTSRSSPFRKRERSQTPSSTRTGASARPLSQALGRLKDKARSMSRSSIHSARSRPASLVFSNLDLLESRNEDQVAPNVVAASTADLALDDFSDVAVRPGIDDHTRTRSGPSVVDVRSTERRVDNREEERPDPKVQSPARSRVMSMASPDRTEAWNEPDATIPLKTPTEEKSESPRRLGVLPSPAPTTTTFDGDRRASLEVAKRRSSAAPFMVGQSGDFGGELFPVPSADSREDEERAGRSGQPEETKSASAGLDAVQADQATLFREADLKSCEARPTEPIPAQETIRGLHDGTDYPSDRENNGPPQQAGRPQKFVGLGGVIATATGSPRPAQHQRKVSDIELLPSQRRNSEFTGGRPESMALTPLTIPSNEKIRVQKDLNQASPVTIKSVNPQVISPGLEKNSTTDKAPRGQIDDGDDAAANGGVHRALSTGHEKAIEKMEREIREAAASPAAVAVPVADMKATDDDGRSEVSAEGGAPDSYHNTTSPSRHSSVSSLGAQDRSALGQPFMTAQAVPAGPISGPLMTSQSQYVGEEVNATAQQQGAATGLAPMDYHQRFANREYAAQRSPTHERPLSYMPGPQDESGVPQEQISTGAEQQRSEVPIDVSALAGPPAGTPPFQQHPVFRNSGIVQPTEYEKLRHSRQLSDDLFGGSVPPSKVTDQHMLMGLEDVHEYGTVSSELQRNAQQQQEQKQTRRRSGIWEALSSRRSSRIDKVDSSRESSLAPLPSNSAIPADPPYQASEDNSKPNTLRKIQRAESSADPKKKRFSRLGSLFGRSNTSAGDSKKANRLTKNIPPSREDSLRAQTPPTFRQGSGTVVRNVPPANSSSVTGNVRGYDAYEARRRQDVPAFEANIAHMRSISEHVQQQRTFSPGPPPAATGAVQLPPEGWYGPSSSALNREPMPDFRRLHSSGNSPGRSKPLARVPEAFMPVDASYNRPVESIGPPLQRRPPAFRNFSSSNVQERIPTGTRGSYSGGSPSAHAEGMIDPSRTRQMSVGSEVPQMSPQTARPSGFELSLSPMQTRDGGQYYAPPRDHQVGSLDGEMARSPAKEYEDQQTPWSIDLPRARQGGRPMFGAEYSVEQDYGITGAPQLEQLRAPQYHQARALQQQQQRLPYTPSGQLGPPRPIPWEEQQPIRQQYTGGDGPYPNSSHSPDAPQRYGMNVSNSYASPRSRTPQYTGQQYHNTSSPPEQLAQLQSLPPNQQQYQQYQHEGRSLLQQQNRYYAQRAQPQHPFQPRAFSGSRGTRPPSGGRRSSSGYTGRRDDPAIGEDELIMRGASYPGQEWDPRAGAYRD</sequence>
<feature type="compositionally biased region" description="Polar residues" evidence="1">
    <location>
        <begin position="2967"/>
        <end position="2994"/>
    </location>
</feature>
<feature type="compositionally biased region" description="Pro residues" evidence="1">
    <location>
        <begin position="54"/>
        <end position="65"/>
    </location>
</feature>
<feature type="compositionally biased region" description="Basic and acidic residues" evidence="1">
    <location>
        <begin position="1920"/>
        <end position="1936"/>
    </location>
</feature>
<feature type="compositionally biased region" description="Polar residues" evidence="1">
    <location>
        <begin position="1233"/>
        <end position="1249"/>
    </location>
</feature>
<feature type="compositionally biased region" description="Low complexity" evidence="1">
    <location>
        <begin position="185"/>
        <end position="202"/>
    </location>
</feature>
<feature type="compositionally biased region" description="Polar residues" evidence="1">
    <location>
        <begin position="479"/>
        <end position="489"/>
    </location>
</feature>
<feature type="region of interest" description="Disordered" evidence="1">
    <location>
        <begin position="2691"/>
        <end position="2727"/>
    </location>
</feature>
<feature type="compositionally biased region" description="Low complexity" evidence="1">
    <location>
        <begin position="3022"/>
        <end position="3035"/>
    </location>
</feature>
<feature type="compositionally biased region" description="Polar residues" evidence="1">
    <location>
        <begin position="987"/>
        <end position="1000"/>
    </location>
</feature>
<feature type="region of interest" description="Disordered" evidence="1">
    <location>
        <begin position="2015"/>
        <end position="2171"/>
    </location>
</feature>
<feature type="compositionally biased region" description="Low complexity" evidence="1">
    <location>
        <begin position="1847"/>
        <end position="1858"/>
    </location>
</feature>
<dbReference type="eggNOG" id="ENOG502SHV0">
    <property type="taxonomic scope" value="Eukaryota"/>
</dbReference>
<feature type="compositionally biased region" description="Basic and acidic residues" evidence="1">
    <location>
        <begin position="2266"/>
        <end position="2276"/>
    </location>
</feature>
<feature type="compositionally biased region" description="Basic and acidic residues" evidence="1">
    <location>
        <begin position="106"/>
        <end position="116"/>
    </location>
</feature>
<feature type="compositionally biased region" description="Basic and acidic residues" evidence="1">
    <location>
        <begin position="1096"/>
        <end position="1114"/>
    </location>
</feature>
<feature type="region of interest" description="Disordered" evidence="1">
    <location>
        <begin position="1519"/>
        <end position="1608"/>
    </location>
</feature>
<feature type="region of interest" description="Disordered" evidence="1">
    <location>
        <begin position="700"/>
        <end position="740"/>
    </location>
</feature>
<feature type="region of interest" description="Disordered" evidence="1">
    <location>
        <begin position="818"/>
        <end position="855"/>
    </location>
</feature>
<feature type="region of interest" description="Disordered" evidence="1">
    <location>
        <begin position="1902"/>
        <end position="1999"/>
    </location>
</feature>
<feature type="region of interest" description="Disordered" evidence="1">
    <location>
        <begin position="2894"/>
        <end position="3097"/>
    </location>
</feature>
<dbReference type="OMA" id="AYDNAEH"/>
<feature type="region of interest" description="Disordered" evidence="1">
    <location>
        <begin position="521"/>
        <end position="611"/>
    </location>
</feature>
<feature type="region of interest" description="Disordered" evidence="1">
    <location>
        <begin position="1470"/>
        <end position="1504"/>
    </location>
</feature>
<dbReference type="EMBL" id="KB446546">
    <property type="protein sequence ID" value="EME38695.1"/>
    <property type="molecule type" value="Genomic_DNA"/>
</dbReference>
<feature type="compositionally biased region" description="Polar residues" evidence="1">
    <location>
        <begin position="757"/>
        <end position="773"/>
    </location>
</feature>
<feature type="region of interest" description="Disordered" evidence="1">
    <location>
        <begin position="1710"/>
        <end position="1734"/>
    </location>
</feature>
<evidence type="ECO:0000313" key="3">
    <source>
        <dbReference type="Proteomes" id="UP000016933"/>
    </source>
</evidence>
<feature type="region of interest" description="Disordered" evidence="1">
    <location>
        <begin position="461"/>
        <end position="491"/>
    </location>
</feature>
<feature type="compositionally biased region" description="Basic and acidic residues" evidence="1">
    <location>
        <begin position="1970"/>
        <end position="1979"/>
    </location>
</feature>
<feature type="compositionally biased region" description="Basic and acidic residues" evidence="1">
    <location>
        <begin position="1157"/>
        <end position="1171"/>
    </location>
</feature>
<feature type="compositionally biased region" description="Low complexity" evidence="1">
    <location>
        <begin position="2907"/>
        <end position="2918"/>
    </location>
</feature>
<feature type="region of interest" description="Disordered" evidence="1">
    <location>
        <begin position="2188"/>
        <end position="2312"/>
    </location>
</feature>
<feature type="compositionally biased region" description="Acidic residues" evidence="1">
    <location>
        <begin position="37"/>
        <end position="51"/>
    </location>
</feature>
<feature type="region of interest" description="Disordered" evidence="1">
    <location>
        <begin position="1233"/>
        <end position="1316"/>
    </location>
</feature>
<feature type="compositionally biased region" description="Basic and acidic residues" evidence="1">
    <location>
        <begin position="3088"/>
        <end position="3097"/>
    </location>
</feature>
<feature type="compositionally biased region" description="Basic and acidic residues" evidence="1">
    <location>
        <begin position="2207"/>
        <end position="2217"/>
    </location>
</feature>
<feature type="compositionally biased region" description="Basic and acidic residues" evidence="1">
    <location>
        <begin position="2033"/>
        <end position="2051"/>
    </location>
</feature>
<reference evidence="2 3" key="2">
    <citation type="journal article" date="2012" name="PLoS Pathog.">
        <title>Diverse lifestyles and strategies of plant pathogenesis encoded in the genomes of eighteen Dothideomycetes fungi.</title>
        <authorList>
            <person name="Ohm R.A."/>
            <person name="Feau N."/>
            <person name="Henrissat B."/>
            <person name="Schoch C.L."/>
            <person name="Horwitz B.A."/>
            <person name="Barry K.W."/>
            <person name="Condon B.J."/>
            <person name="Copeland A.C."/>
            <person name="Dhillon B."/>
            <person name="Glaser F."/>
            <person name="Hesse C.N."/>
            <person name="Kosti I."/>
            <person name="LaButti K."/>
            <person name="Lindquist E.A."/>
            <person name="Lucas S."/>
            <person name="Salamov A.A."/>
            <person name="Bradshaw R.E."/>
            <person name="Ciuffetti L."/>
            <person name="Hamelin R.C."/>
            <person name="Kema G.H.J."/>
            <person name="Lawrence C."/>
            <person name="Scott J.A."/>
            <person name="Spatafora J.W."/>
            <person name="Turgeon B.G."/>
            <person name="de Wit P.J.G.M."/>
            <person name="Zhong S."/>
            <person name="Goodwin S.B."/>
            <person name="Grigoriev I.V."/>
        </authorList>
    </citation>
    <scope>NUCLEOTIDE SEQUENCE [LARGE SCALE GENOMIC DNA]</scope>
    <source>
        <strain evidence="3">NZE10 / CBS 128990</strain>
    </source>
</reference>
<feature type="compositionally biased region" description="Basic and acidic residues" evidence="1">
    <location>
        <begin position="2236"/>
        <end position="2250"/>
    </location>
</feature>
<feature type="region of interest" description="Disordered" evidence="1">
    <location>
        <begin position="1400"/>
        <end position="1434"/>
    </location>
</feature>
<feature type="compositionally biased region" description="Polar residues" evidence="1">
    <location>
        <begin position="1405"/>
        <end position="1420"/>
    </location>
</feature>
<feature type="region of interest" description="Disordered" evidence="1">
    <location>
        <begin position="754"/>
        <end position="793"/>
    </location>
</feature>
<dbReference type="HOGENOM" id="CLU_225839_0_0_1"/>
<dbReference type="STRING" id="675120.M2YIC3"/>
<name>M2YIC3_DOTSN</name>
<feature type="compositionally biased region" description="Basic and acidic residues" evidence="1">
    <location>
        <begin position="2069"/>
        <end position="2080"/>
    </location>
</feature>
<feature type="region of interest" description="Disordered" evidence="1">
    <location>
        <begin position="2365"/>
        <end position="2634"/>
    </location>
</feature>
<reference evidence="3" key="1">
    <citation type="journal article" date="2012" name="PLoS Genet.">
        <title>The genomes of the fungal plant pathogens Cladosporium fulvum and Dothistroma septosporum reveal adaptation to different hosts and lifestyles but also signatures of common ancestry.</title>
        <authorList>
            <person name="de Wit P.J.G.M."/>
            <person name="van der Burgt A."/>
            <person name="Oekmen B."/>
            <person name="Stergiopoulos I."/>
            <person name="Abd-Elsalam K.A."/>
            <person name="Aerts A.L."/>
            <person name="Bahkali A.H."/>
            <person name="Beenen H.G."/>
            <person name="Chettri P."/>
            <person name="Cox M.P."/>
            <person name="Datema E."/>
            <person name="de Vries R.P."/>
            <person name="Dhillon B."/>
            <person name="Ganley A.R."/>
            <person name="Griffiths S.A."/>
            <person name="Guo Y."/>
            <person name="Hamelin R.C."/>
            <person name="Henrissat B."/>
            <person name="Kabir M.S."/>
            <person name="Jashni M.K."/>
            <person name="Kema G."/>
            <person name="Klaubauf S."/>
            <person name="Lapidus A."/>
            <person name="Levasseur A."/>
            <person name="Lindquist E."/>
            <person name="Mehrabi R."/>
            <person name="Ohm R.A."/>
            <person name="Owen T.J."/>
            <person name="Salamov A."/>
            <person name="Schwelm A."/>
            <person name="Schijlen E."/>
            <person name="Sun H."/>
            <person name="van den Burg H.A."/>
            <person name="van Ham R.C.H.J."/>
            <person name="Zhang S."/>
            <person name="Goodwin S.B."/>
            <person name="Grigoriev I.V."/>
            <person name="Collemare J."/>
            <person name="Bradshaw R.E."/>
        </authorList>
    </citation>
    <scope>NUCLEOTIDE SEQUENCE [LARGE SCALE GENOMIC DNA]</scope>
    <source>
        <strain evidence="3">NZE10 / CBS 128990</strain>
    </source>
</reference>
<feature type="region of interest" description="Disordered" evidence="1">
    <location>
        <begin position="353"/>
        <end position="373"/>
    </location>
</feature>
<dbReference type="OrthoDB" id="5151921at2759"/>
<proteinExistence type="predicted"/>
<feature type="compositionally biased region" description="Basic and acidic residues" evidence="1">
    <location>
        <begin position="563"/>
        <end position="573"/>
    </location>
</feature>
<feature type="compositionally biased region" description="Low complexity" evidence="1">
    <location>
        <begin position="117"/>
        <end position="131"/>
    </location>
</feature>
<keyword evidence="3" id="KW-1185">Reference proteome</keyword>
<feature type="compositionally biased region" description="Basic and acidic residues" evidence="1">
    <location>
        <begin position="2091"/>
        <end position="2105"/>
    </location>
</feature>
<feature type="compositionally biased region" description="Polar residues" evidence="1">
    <location>
        <begin position="2392"/>
        <end position="2402"/>
    </location>
</feature>